<accession>A0ABN1N130</accession>
<dbReference type="Proteomes" id="UP001500469">
    <property type="component" value="Unassembled WGS sequence"/>
</dbReference>
<evidence type="ECO:0000313" key="2">
    <source>
        <dbReference type="Proteomes" id="UP001500469"/>
    </source>
</evidence>
<organism evidence="1 2">
    <name type="scientific">Algoriphagus jejuensis</name>
    <dbReference type="NCBI Taxonomy" id="419934"/>
    <lineage>
        <taxon>Bacteria</taxon>
        <taxon>Pseudomonadati</taxon>
        <taxon>Bacteroidota</taxon>
        <taxon>Cytophagia</taxon>
        <taxon>Cytophagales</taxon>
        <taxon>Cyclobacteriaceae</taxon>
        <taxon>Algoriphagus</taxon>
    </lineage>
</organism>
<gene>
    <name evidence="1" type="ORF">GCM10009119_22370</name>
</gene>
<keyword evidence="2" id="KW-1185">Reference proteome</keyword>
<reference evidence="2" key="1">
    <citation type="journal article" date="2019" name="Int. J. Syst. Evol. Microbiol.">
        <title>The Global Catalogue of Microorganisms (GCM) 10K type strain sequencing project: providing services to taxonomists for standard genome sequencing and annotation.</title>
        <authorList>
            <consortium name="The Broad Institute Genomics Platform"/>
            <consortium name="The Broad Institute Genome Sequencing Center for Infectious Disease"/>
            <person name="Wu L."/>
            <person name="Ma J."/>
        </authorList>
    </citation>
    <scope>NUCLEOTIDE SEQUENCE [LARGE SCALE GENOMIC DNA]</scope>
    <source>
        <strain evidence="2">JCM 16112</strain>
    </source>
</reference>
<comment type="caution">
    <text evidence="1">The sequence shown here is derived from an EMBL/GenBank/DDBJ whole genome shotgun (WGS) entry which is preliminary data.</text>
</comment>
<protein>
    <submittedName>
        <fullName evidence="1">Uncharacterized protein</fullName>
    </submittedName>
</protein>
<name>A0ABN1N130_9BACT</name>
<evidence type="ECO:0000313" key="1">
    <source>
        <dbReference type="EMBL" id="GAA0879269.1"/>
    </source>
</evidence>
<sequence>MPEAWIKQMVVEHLVIGDEEKAFTVFVQTADRIHIPGKIAERGQCGPLSAELCQNPEGLIYNEVASQIREY</sequence>
<proteinExistence type="predicted"/>
<dbReference type="EMBL" id="BAAAFI010000010">
    <property type="protein sequence ID" value="GAA0879269.1"/>
    <property type="molecule type" value="Genomic_DNA"/>
</dbReference>